<organism evidence="1 2">
    <name type="scientific">Araneus ventricosus</name>
    <name type="common">Orbweaver spider</name>
    <name type="synonym">Epeira ventricosa</name>
    <dbReference type="NCBI Taxonomy" id="182803"/>
    <lineage>
        <taxon>Eukaryota</taxon>
        <taxon>Metazoa</taxon>
        <taxon>Ecdysozoa</taxon>
        <taxon>Arthropoda</taxon>
        <taxon>Chelicerata</taxon>
        <taxon>Arachnida</taxon>
        <taxon>Araneae</taxon>
        <taxon>Araneomorphae</taxon>
        <taxon>Entelegynae</taxon>
        <taxon>Araneoidea</taxon>
        <taxon>Araneidae</taxon>
        <taxon>Araneus</taxon>
    </lineage>
</organism>
<dbReference type="Proteomes" id="UP000499080">
    <property type="component" value="Unassembled WGS sequence"/>
</dbReference>
<keyword evidence="2" id="KW-1185">Reference proteome</keyword>
<protein>
    <submittedName>
        <fullName evidence="1">Uncharacterized protein</fullName>
    </submittedName>
</protein>
<dbReference type="OrthoDB" id="6762378at2759"/>
<dbReference type="AlphaFoldDB" id="A0A4Y2A0A9"/>
<reference evidence="1 2" key="1">
    <citation type="journal article" date="2019" name="Sci. Rep.">
        <title>Orb-weaving spider Araneus ventricosus genome elucidates the spidroin gene catalogue.</title>
        <authorList>
            <person name="Kono N."/>
            <person name="Nakamura H."/>
            <person name="Ohtoshi R."/>
            <person name="Moran D.A.P."/>
            <person name="Shinohara A."/>
            <person name="Yoshida Y."/>
            <person name="Fujiwara M."/>
            <person name="Mori M."/>
            <person name="Tomita M."/>
            <person name="Arakawa K."/>
        </authorList>
    </citation>
    <scope>NUCLEOTIDE SEQUENCE [LARGE SCALE GENOMIC DNA]</scope>
</reference>
<evidence type="ECO:0000313" key="2">
    <source>
        <dbReference type="Proteomes" id="UP000499080"/>
    </source>
</evidence>
<gene>
    <name evidence="1" type="ORF">AVEN_128016_1</name>
</gene>
<comment type="caution">
    <text evidence="1">The sequence shown here is derived from an EMBL/GenBank/DDBJ whole genome shotgun (WGS) entry which is preliminary data.</text>
</comment>
<evidence type="ECO:0000313" key="1">
    <source>
        <dbReference type="EMBL" id="GBL72809.1"/>
    </source>
</evidence>
<sequence>MMPSDFKYGRKQETVDEEKENVILMEESEDEDCGSFQREMEEVIYLESFMVDFSTNLLVLLNVGGVRIKNIIHTSAGFKNVEGSEYDMTGLRTTNLAKSKFISMVQFAISESQLKDILPGRIVEVDCREDFQV</sequence>
<name>A0A4Y2A0A9_ARAVE</name>
<accession>A0A4Y2A0A9</accession>
<proteinExistence type="predicted"/>
<dbReference type="EMBL" id="BGPR01000002">
    <property type="protein sequence ID" value="GBL72809.1"/>
    <property type="molecule type" value="Genomic_DNA"/>
</dbReference>